<evidence type="ECO:0008006" key="3">
    <source>
        <dbReference type="Google" id="ProtNLM"/>
    </source>
</evidence>
<protein>
    <recommendedName>
        <fullName evidence="3">Alcohol acetyltransferase</fullName>
    </recommendedName>
</protein>
<reference evidence="1 2" key="1">
    <citation type="submission" date="2019-05" db="EMBL/GenBank/DDBJ databases">
        <title>Complete genome sequencing of Anaerostipes rhamnosivorans.</title>
        <authorList>
            <person name="Bui T.P.N."/>
            <person name="de Vos W.M."/>
        </authorList>
    </citation>
    <scope>NUCLEOTIDE SEQUENCE [LARGE SCALE GENOMIC DNA]</scope>
    <source>
        <strain evidence="1 2">1y2</strain>
    </source>
</reference>
<name>A0A4P8IGW7_9FIRM</name>
<gene>
    <name evidence="1" type="ORF">AR1Y2_2757</name>
</gene>
<dbReference type="PANTHER" id="PTHR28037">
    <property type="entry name" value="ALCOHOL O-ACETYLTRANSFERASE 1-RELATED"/>
    <property type="match status" value="1"/>
</dbReference>
<dbReference type="EMBL" id="CP040058">
    <property type="protein sequence ID" value="QCP36211.1"/>
    <property type="molecule type" value="Genomic_DNA"/>
</dbReference>
<accession>A0A4P8IGW7</accession>
<evidence type="ECO:0000313" key="1">
    <source>
        <dbReference type="EMBL" id="QCP36211.1"/>
    </source>
</evidence>
<dbReference type="Proteomes" id="UP000298653">
    <property type="component" value="Chromosome"/>
</dbReference>
<sequence length="460" mass="54327">MLWKKCIRDYNARKVVNSDWQLFVYKKKRVRKMKKVEDNITWRKLDNTAQLFPVIANKEISHVYRISATLKKPVQPELLQRALEDTLPWFDVFRVRLRRGFFWFYFEENKNKSEVEDETEYPCRYIDPHGRRKFLFRVSYYGRRINLEVFHAVSDGMGAITFLKELTYRYIDLSKRQSGEKIGKYRPSEECILDQEDSYIKHYRKKKGKSYSTKKAYQIRGRKIYGSGISVIHGYVDLKDLKKTCKKYKVSVTKYLTAVLIFSIYEEYLNRQEEPHPICINLPVNLRAFFDSSTTSNFFAVTLIEFFSHGEKHTFEEVLSLVSQQMDEKITKTKIEETLAYNVAAQKNRLIKILPLFIKNLGLSYTFRRSSKSATTTLSNLGQIKVLSEYENEIEQFHVMMGVFKTQEIKCAMLSYQDQAVITFTSVFQESYLQKAFFRNLTREGIKVSIESNGVINEKV</sequence>
<dbReference type="SUPFAM" id="SSF52777">
    <property type="entry name" value="CoA-dependent acyltransferases"/>
    <property type="match status" value="1"/>
</dbReference>
<dbReference type="InterPro" id="IPR052058">
    <property type="entry name" value="Alcohol_O-acetyltransferase"/>
</dbReference>
<evidence type="ECO:0000313" key="2">
    <source>
        <dbReference type="Proteomes" id="UP000298653"/>
    </source>
</evidence>
<dbReference type="AlphaFoldDB" id="A0A4P8IGW7"/>
<dbReference type="KEGG" id="arf:AR1Y2_2757"/>
<proteinExistence type="predicted"/>
<keyword evidence="2" id="KW-1185">Reference proteome</keyword>
<organism evidence="1 2">
    <name type="scientific">Anaerostipes rhamnosivorans</name>
    <dbReference type="NCBI Taxonomy" id="1229621"/>
    <lineage>
        <taxon>Bacteria</taxon>
        <taxon>Bacillati</taxon>
        <taxon>Bacillota</taxon>
        <taxon>Clostridia</taxon>
        <taxon>Lachnospirales</taxon>
        <taxon>Lachnospiraceae</taxon>
        <taxon>Anaerostipes</taxon>
    </lineage>
</organism>
<dbReference type="PANTHER" id="PTHR28037:SF1">
    <property type="entry name" value="ALCOHOL O-ACETYLTRANSFERASE 1-RELATED"/>
    <property type="match status" value="1"/>
</dbReference>